<dbReference type="GO" id="GO:0032259">
    <property type="term" value="P:methylation"/>
    <property type="evidence" value="ECO:0007669"/>
    <property type="project" value="UniProtKB-KW"/>
</dbReference>
<evidence type="ECO:0000259" key="5">
    <source>
        <dbReference type="Pfam" id="PF13847"/>
    </source>
</evidence>
<comment type="pathway">
    <text evidence="4">Phospholipid metabolism.</text>
</comment>
<name>A0A381WHE1_9ZZZZ</name>
<keyword evidence="2" id="KW-0489">Methyltransferase</keyword>
<dbReference type="SUPFAM" id="SSF53335">
    <property type="entry name" value="S-adenosyl-L-methionine-dependent methyltransferases"/>
    <property type="match status" value="1"/>
</dbReference>
<accession>A0A381WHE1</accession>
<keyword evidence="3" id="KW-0808">Transferase</keyword>
<dbReference type="GO" id="GO:0008168">
    <property type="term" value="F:methyltransferase activity"/>
    <property type="evidence" value="ECO:0007669"/>
    <property type="project" value="UniProtKB-KW"/>
</dbReference>
<protein>
    <recommendedName>
        <fullName evidence="5">Methyltransferase domain-containing protein</fullName>
    </recommendedName>
</protein>
<comment type="pathway">
    <text evidence="1">Lipid metabolism.</text>
</comment>
<evidence type="ECO:0000256" key="1">
    <source>
        <dbReference type="ARBA" id="ARBA00005189"/>
    </source>
</evidence>
<gene>
    <name evidence="6" type="ORF">METZ01_LOCUS104753</name>
</gene>
<dbReference type="InterPro" id="IPR025714">
    <property type="entry name" value="Methyltranfer_dom"/>
</dbReference>
<evidence type="ECO:0000256" key="2">
    <source>
        <dbReference type="ARBA" id="ARBA00022603"/>
    </source>
</evidence>
<dbReference type="CDD" id="cd02440">
    <property type="entry name" value="AdoMet_MTases"/>
    <property type="match status" value="1"/>
</dbReference>
<proteinExistence type="predicted"/>
<dbReference type="EMBL" id="UINC01011815">
    <property type="protein sequence ID" value="SVA51899.1"/>
    <property type="molecule type" value="Genomic_DNA"/>
</dbReference>
<organism evidence="6">
    <name type="scientific">marine metagenome</name>
    <dbReference type="NCBI Taxonomy" id="408172"/>
    <lineage>
        <taxon>unclassified sequences</taxon>
        <taxon>metagenomes</taxon>
        <taxon>ecological metagenomes</taxon>
    </lineage>
</organism>
<dbReference type="PANTHER" id="PTHR44307">
    <property type="entry name" value="PHOSPHOETHANOLAMINE METHYLTRANSFERASE"/>
    <property type="match status" value="1"/>
</dbReference>
<sequence length="263" mass="29434">MTPKEKMDHQDEYHGNLITMLELIWGEGYMAPGGPGNVAKMFEGIEATGKRILDIGCGIGGPAFEMANRFSAEVVGIDLEAPLIEQATKAATKKGLQGKCTFRTVETGPLDFPDQSFDIVTTSGAMTQISDKAGILGECFRVLKPGGSLTCYDWTKSEAPYSEDMLYWFKMEGLTYALETLEEYEIHLKNSGYVDVSIKDASSWYRAQVRREYKLIKGSLYPRMVDLLGTKDANHFVENWRAMLDVCEKGEMRQGYCRGRRPS</sequence>
<evidence type="ECO:0000313" key="6">
    <source>
        <dbReference type="EMBL" id="SVA51899.1"/>
    </source>
</evidence>
<evidence type="ECO:0000256" key="3">
    <source>
        <dbReference type="ARBA" id="ARBA00022679"/>
    </source>
</evidence>
<dbReference type="InterPro" id="IPR029063">
    <property type="entry name" value="SAM-dependent_MTases_sf"/>
</dbReference>
<dbReference type="AlphaFoldDB" id="A0A381WHE1"/>
<feature type="domain" description="Methyltransferase" evidence="5">
    <location>
        <begin position="49"/>
        <end position="160"/>
    </location>
</feature>
<dbReference type="Gene3D" id="3.40.50.150">
    <property type="entry name" value="Vaccinia Virus protein VP39"/>
    <property type="match status" value="1"/>
</dbReference>
<reference evidence="6" key="1">
    <citation type="submission" date="2018-05" db="EMBL/GenBank/DDBJ databases">
        <authorList>
            <person name="Lanie J.A."/>
            <person name="Ng W.-L."/>
            <person name="Kazmierczak K.M."/>
            <person name="Andrzejewski T.M."/>
            <person name="Davidsen T.M."/>
            <person name="Wayne K.J."/>
            <person name="Tettelin H."/>
            <person name="Glass J.I."/>
            <person name="Rusch D."/>
            <person name="Podicherti R."/>
            <person name="Tsui H.-C.T."/>
            <person name="Winkler M.E."/>
        </authorList>
    </citation>
    <scope>NUCLEOTIDE SEQUENCE</scope>
</reference>
<dbReference type="PANTHER" id="PTHR44307:SF2">
    <property type="entry name" value="PHOSPHOETHANOLAMINE METHYLTRANSFERASE ISOFORM X1"/>
    <property type="match status" value="1"/>
</dbReference>
<evidence type="ECO:0000256" key="4">
    <source>
        <dbReference type="ARBA" id="ARBA00025707"/>
    </source>
</evidence>
<dbReference type="Pfam" id="PF13847">
    <property type="entry name" value="Methyltransf_31"/>
    <property type="match status" value="1"/>
</dbReference>